<gene>
    <name evidence="1" type="ORF">NIES806_21190</name>
</gene>
<accession>A0A1Z4V3N9</accession>
<dbReference type="Proteomes" id="UP000218702">
    <property type="component" value="Chromosome"/>
</dbReference>
<evidence type="ECO:0000313" key="1">
    <source>
        <dbReference type="EMBL" id="BAZ85915.1"/>
    </source>
</evidence>
<protein>
    <submittedName>
        <fullName evidence="1">Uncharacterized protein</fullName>
    </submittedName>
</protein>
<dbReference type="KEGG" id="dcm:NIES806_21190"/>
<name>A0A1Z4V3N9_9CYAN</name>
<organism evidence="1 2">
    <name type="scientific">Dolichospermum compactum NIES-806</name>
    <dbReference type="NCBI Taxonomy" id="1973481"/>
    <lineage>
        <taxon>Bacteria</taxon>
        <taxon>Bacillati</taxon>
        <taxon>Cyanobacteriota</taxon>
        <taxon>Cyanophyceae</taxon>
        <taxon>Nostocales</taxon>
        <taxon>Aphanizomenonaceae</taxon>
        <taxon>Dolichospermum</taxon>
        <taxon>Dolichospermum compactum</taxon>
    </lineage>
</organism>
<dbReference type="AlphaFoldDB" id="A0A1Z4V3N9"/>
<proteinExistence type="predicted"/>
<evidence type="ECO:0000313" key="2">
    <source>
        <dbReference type="Proteomes" id="UP000218702"/>
    </source>
</evidence>
<keyword evidence="2" id="KW-1185">Reference proteome</keyword>
<reference evidence="1 2" key="1">
    <citation type="submission" date="2017-06" db="EMBL/GenBank/DDBJ databases">
        <title>Genome sequencing of cyanobaciteial culture collection at National Institute for Environmental Studies (NIES).</title>
        <authorList>
            <person name="Hirose Y."/>
            <person name="Shimura Y."/>
            <person name="Fujisawa T."/>
            <person name="Nakamura Y."/>
            <person name="Kawachi M."/>
        </authorList>
    </citation>
    <scope>NUCLEOTIDE SEQUENCE [LARGE SCALE GENOMIC DNA]</scope>
    <source>
        <strain evidence="1 2">NIES-806</strain>
    </source>
</reference>
<sequence>MLILNPLSHKTSCTKCVAYFYEKVPGTDAFGVNYGNTNNFPGNRSKTHKINILAMNPILQQIQHHAAALPISSQAELLNYAVYLEQKAREKTPITSNQARREGLAQALTQAVGLNPFAEIADPVVWQREQRQDRNLFGRDNAD</sequence>
<dbReference type="EMBL" id="AP018316">
    <property type="protein sequence ID" value="BAZ85915.1"/>
    <property type="molecule type" value="Genomic_DNA"/>
</dbReference>